<feature type="region of interest" description="Disordered" evidence="1">
    <location>
        <begin position="798"/>
        <end position="838"/>
    </location>
</feature>
<dbReference type="AlphaFoldDB" id="A0A0N0P7T3"/>
<proteinExistence type="predicted"/>
<protein>
    <recommendedName>
        <fullName evidence="2">Trypanosoma Tc-38 (p38) protein domain-containing protein</fullName>
    </recommendedName>
</protein>
<gene>
    <name evidence="3" type="ORF">ABL78_1780</name>
</gene>
<evidence type="ECO:0000313" key="3">
    <source>
        <dbReference type="EMBL" id="KPI89136.1"/>
    </source>
</evidence>
<name>A0A0N0P7T3_LEPSE</name>
<dbReference type="VEuPathDB" id="TriTrypDB:Lsey_0031_0370"/>
<feature type="region of interest" description="Disordered" evidence="1">
    <location>
        <begin position="730"/>
        <end position="754"/>
    </location>
</feature>
<evidence type="ECO:0000256" key="1">
    <source>
        <dbReference type="SAM" id="MobiDB-lite"/>
    </source>
</evidence>
<sequence length="838" mass="94075">MSATRSRQQRLFTGALFPEALNAQLFAFATRHRLNSNVWVPQRAFAAALKPYNIFIVPNAALCDVSFTPSCGAGDITAAIGTDHVLVNAQHTSNQKFMEEFRDFLVSRLTTPPLLSPAANTISLYEAPSPATAELQRADPQGPSNAALHPIASRVHDLRRDGEFFSAADQLRAKAESVSAGTCSEVMQQRQSFPILQPDPLWDRLSPFQHPLALNGSLLLGTDISKQLLQWQKRQRCYSNYWRRLCSPAAKLQRFFYTGNAEYPGRYNPFFCVRYLPHNYTGRSFPMDIARLMRHRAVEYGYVSRLWLTERQGRELFGTTVRPERAHDFPTVYCSYHSAGLEAIAYYCADQFANSENLFPTRREIELASKGVWTPTMKVSAFPLLRQLQEKHRAETMPVSSDRSGMDLTMQDVNRHAEFCQLADAYKTIRLVGYDNTDKENYYLRASCLGKALQRQCILCGYPTPVFISHRTLIKFGLALKDGEEGVTQLQYPVRLPYENALTTGECWFNVAQMLEPAIGAELLERRPRHFLTRRPLNGHLAVQCCRIQIAERSRMANTTSAEISVKDPAAAAAATEWLPLSIVRISRWKLRPGAPGAQYIPCSVGSAFKFFPAGDNVMFRVEDLCLDAQIKACLRRYTPVNAGGYPYLRGLRQLLTLRAYERAYQSTVWVAFPERDVATHPQLCRRTPRPVRTGIAPLDTQRMPFAQPPYVRFRGALFVNSEELLPHDSSAERKCEDVDGEATDAAGASSCEPDAPLQCMDARTRAMVENGVGISAEMFLTKAARSNMQRLRTASAIHAEEHTFSGDPDDDGDALTAEDDFSNDEDASDFLYEDGEA</sequence>
<comment type="caution">
    <text evidence="3">The sequence shown here is derived from an EMBL/GenBank/DDBJ whole genome shotgun (WGS) entry which is preliminary data.</text>
</comment>
<dbReference type="InterPro" id="IPR045399">
    <property type="entry name" value="Tc-38"/>
</dbReference>
<organism evidence="3 4">
    <name type="scientific">Leptomonas seymouri</name>
    <dbReference type="NCBI Taxonomy" id="5684"/>
    <lineage>
        <taxon>Eukaryota</taxon>
        <taxon>Discoba</taxon>
        <taxon>Euglenozoa</taxon>
        <taxon>Kinetoplastea</taxon>
        <taxon>Metakinetoplastina</taxon>
        <taxon>Trypanosomatida</taxon>
        <taxon>Trypanosomatidae</taxon>
        <taxon>Leishmaniinae</taxon>
        <taxon>Leptomonas</taxon>
    </lineage>
</organism>
<feature type="domain" description="Trypanosoma Tc-38 (p38) protein" evidence="2">
    <location>
        <begin position="12"/>
        <end position="95"/>
    </location>
</feature>
<feature type="compositionally biased region" description="Acidic residues" evidence="1">
    <location>
        <begin position="808"/>
        <end position="838"/>
    </location>
</feature>
<dbReference type="OrthoDB" id="259667at2759"/>
<keyword evidence="4" id="KW-1185">Reference proteome</keyword>
<accession>A0A0N0P7T3</accession>
<dbReference type="EMBL" id="LJSK01000031">
    <property type="protein sequence ID" value="KPI89136.1"/>
    <property type="molecule type" value="Genomic_DNA"/>
</dbReference>
<evidence type="ECO:0000313" key="4">
    <source>
        <dbReference type="Proteomes" id="UP000038009"/>
    </source>
</evidence>
<dbReference type="OMA" id="YCADQFA"/>
<dbReference type="Proteomes" id="UP000038009">
    <property type="component" value="Unassembled WGS sequence"/>
</dbReference>
<reference evidence="3 4" key="1">
    <citation type="journal article" date="2015" name="PLoS Pathog.">
        <title>Leptomonas seymouri: Adaptations to the Dixenous Life Cycle Analyzed by Genome Sequencing, Transcriptome Profiling and Co-infection with Leishmania donovani.</title>
        <authorList>
            <person name="Kraeva N."/>
            <person name="Butenko A."/>
            <person name="Hlavacova J."/>
            <person name="Kostygov A."/>
            <person name="Myskova J."/>
            <person name="Grybchuk D."/>
            <person name="Lestinova T."/>
            <person name="Votypka J."/>
            <person name="Volf P."/>
            <person name="Opperdoes F."/>
            <person name="Flegontov P."/>
            <person name="Lukes J."/>
            <person name="Yurchenko V."/>
        </authorList>
    </citation>
    <scope>NUCLEOTIDE SEQUENCE [LARGE SCALE GENOMIC DNA]</scope>
    <source>
        <strain evidence="3 4">ATCC 30220</strain>
    </source>
</reference>
<dbReference type="Pfam" id="PF20054">
    <property type="entry name" value="Tc-38"/>
    <property type="match status" value="1"/>
</dbReference>
<evidence type="ECO:0000259" key="2">
    <source>
        <dbReference type="Pfam" id="PF20054"/>
    </source>
</evidence>